<evidence type="ECO:0000256" key="1">
    <source>
        <dbReference type="SAM" id="SignalP"/>
    </source>
</evidence>
<dbReference type="AlphaFoldDB" id="A0A6N1VAA8"/>
<dbReference type="EMBL" id="CP054836">
    <property type="protein sequence ID" value="QKV17904.1"/>
    <property type="molecule type" value="Genomic_DNA"/>
</dbReference>
<name>A0A6N1VAA8_9HYPH</name>
<dbReference type="Proteomes" id="UP000509367">
    <property type="component" value="Chromosome"/>
</dbReference>
<evidence type="ECO:0008006" key="4">
    <source>
        <dbReference type="Google" id="ProtNLM"/>
    </source>
</evidence>
<evidence type="ECO:0000313" key="3">
    <source>
        <dbReference type="Proteomes" id="UP000509367"/>
    </source>
</evidence>
<organism evidence="2 3">
    <name type="scientific">Oricola thermophila</name>
    <dbReference type="NCBI Taxonomy" id="2742145"/>
    <lineage>
        <taxon>Bacteria</taxon>
        <taxon>Pseudomonadati</taxon>
        <taxon>Pseudomonadota</taxon>
        <taxon>Alphaproteobacteria</taxon>
        <taxon>Hyphomicrobiales</taxon>
        <taxon>Ahrensiaceae</taxon>
        <taxon>Oricola</taxon>
    </lineage>
</organism>
<keyword evidence="1" id="KW-0732">Signal</keyword>
<proteinExistence type="predicted"/>
<dbReference type="RefSeq" id="WP_175275801.1">
    <property type="nucleotide sequence ID" value="NZ_CP054836.1"/>
</dbReference>
<protein>
    <recommendedName>
        <fullName evidence="4">PepSY domain-containing protein</fullName>
    </recommendedName>
</protein>
<sequence length="94" mass="10257">MPRFASIAAAAALILASPAFAQSSDPAWLDRLADQLADQEGCTVDYYVNIREGELAGRKTFEARAQCRDGRQFDAALTEPETVFTIRECGVQVC</sequence>
<keyword evidence="3" id="KW-1185">Reference proteome</keyword>
<dbReference type="KEGG" id="orm:HTY61_05230"/>
<reference evidence="2 3" key="1">
    <citation type="submission" date="2020-06" db="EMBL/GenBank/DDBJ databases">
        <title>Oricola thermophila sp. nov. isolated from a tidal sediments.</title>
        <authorList>
            <person name="Kwon K.K."/>
            <person name="Yang S.-H."/>
            <person name="Park M.-J."/>
        </authorList>
    </citation>
    <scope>NUCLEOTIDE SEQUENCE [LARGE SCALE GENOMIC DNA]</scope>
    <source>
        <strain evidence="2 3">MEBiC13590</strain>
    </source>
</reference>
<accession>A0A6N1VAA8</accession>
<feature type="chain" id="PRO_5026922634" description="PepSY domain-containing protein" evidence="1">
    <location>
        <begin position="22"/>
        <end position="94"/>
    </location>
</feature>
<gene>
    <name evidence="2" type="ORF">HTY61_05230</name>
</gene>
<feature type="signal peptide" evidence="1">
    <location>
        <begin position="1"/>
        <end position="21"/>
    </location>
</feature>
<evidence type="ECO:0000313" key="2">
    <source>
        <dbReference type="EMBL" id="QKV17904.1"/>
    </source>
</evidence>